<dbReference type="Gene3D" id="3.40.50.880">
    <property type="match status" value="1"/>
</dbReference>
<dbReference type="AlphaFoldDB" id="A0A059G3F7"/>
<dbReference type="eggNOG" id="COG0693">
    <property type="taxonomic scope" value="Bacteria"/>
</dbReference>
<feature type="signal peptide" evidence="1">
    <location>
        <begin position="1"/>
        <end position="26"/>
    </location>
</feature>
<dbReference type="EMBL" id="ARYL01000032">
    <property type="protein sequence ID" value="KDA01274.1"/>
    <property type="molecule type" value="Genomic_DNA"/>
</dbReference>
<dbReference type="PANTHER" id="PTHR43130:SF15">
    <property type="entry name" value="THIJ_PFPI FAMILY PROTEIN (AFU_ORTHOLOGUE AFUA_5G14240)"/>
    <property type="match status" value="1"/>
</dbReference>
<dbReference type="CDD" id="cd03139">
    <property type="entry name" value="GATase1_PfpI_2"/>
    <property type="match status" value="1"/>
</dbReference>
<dbReference type="InterPro" id="IPR052158">
    <property type="entry name" value="INH-QAR"/>
</dbReference>
<dbReference type="OrthoDB" id="186587at2"/>
<protein>
    <submittedName>
        <fullName evidence="3">AraC family transcriptional regulator</fullName>
    </submittedName>
</protein>
<organism evidence="3 4">
    <name type="scientific">Hyphomonas oceanitis SCH89</name>
    <dbReference type="NCBI Taxonomy" id="1280953"/>
    <lineage>
        <taxon>Bacteria</taxon>
        <taxon>Pseudomonadati</taxon>
        <taxon>Pseudomonadota</taxon>
        <taxon>Alphaproteobacteria</taxon>
        <taxon>Hyphomonadales</taxon>
        <taxon>Hyphomonadaceae</taxon>
        <taxon>Hyphomonas</taxon>
    </lineage>
</organism>
<comment type="caution">
    <text evidence="3">The sequence shown here is derived from an EMBL/GenBank/DDBJ whole genome shotgun (WGS) entry which is preliminary data.</text>
</comment>
<proteinExistence type="predicted"/>
<dbReference type="InterPro" id="IPR002818">
    <property type="entry name" value="DJ-1/PfpI"/>
</dbReference>
<dbReference type="PANTHER" id="PTHR43130">
    <property type="entry name" value="ARAC-FAMILY TRANSCRIPTIONAL REGULATOR"/>
    <property type="match status" value="1"/>
</dbReference>
<evidence type="ECO:0000259" key="2">
    <source>
        <dbReference type="Pfam" id="PF01965"/>
    </source>
</evidence>
<dbReference type="InterPro" id="IPR029062">
    <property type="entry name" value="Class_I_gatase-like"/>
</dbReference>
<dbReference type="SUPFAM" id="SSF52317">
    <property type="entry name" value="Class I glutamine amidotransferase-like"/>
    <property type="match status" value="1"/>
</dbReference>
<dbReference type="RefSeq" id="WP_084146409.1">
    <property type="nucleotide sequence ID" value="NZ_ARYL01000032.1"/>
</dbReference>
<dbReference type="PATRIC" id="fig|1280953.3.peg.3318"/>
<feature type="domain" description="DJ-1/PfpI" evidence="2">
    <location>
        <begin position="46"/>
        <end position="210"/>
    </location>
</feature>
<dbReference type="Pfam" id="PF01965">
    <property type="entry name" value="DJ-1_PfpI"/>
    <property type="match status" value="1"/>
</dbReference>
<keyword evidence="4" id="KW-1185">Reference proteome</keyword>
<dbReference type="Proteomes" id="UP000024942">
    <property type="component" value="Unassembled WGS sequence"/>
</dbReference>
<evidence type="ECO:0000313" key="4">
    <source>
        <dbReference type="Proteomes" id="UP000024942"/>
    </source>
</evidence>
<name>A0A059G3F7_9PROT</name>
<accession>A0A059G3F7</accession>
<evidence type="ECO:0000313" key="3">
    <source>
        <dbReference type="EMBL" id="KDA01274.1"/>
    </source>
</evidence>
<keyword evidence="1" id="KW-0732">Signal</keyword>
<gene>
    <name evidence="3" type="ORF">HOC_16551</name>
</gene>
<sequence>MRRVTLFAAVQVAATLLFVGAPQALAQSVETPASAVPAPAKAQKTKKLAIVLFPRYETLDVFGPVEMWGRLDDYEVVTVSEHGGSVTSAQGIETVTNYSFEDAPQFEIIMIPGGMGTRTEVNNPAMLEFLRNQDKGTEYTTSVCTGSAVLAKAGLLDGHKATSNKMAWKFATSQDDDVLWQSRARWVEDGKYITSSGISAGTDMALGLVSKIDGREKADYVAKTAEYIWNDDPSNDPFAVDEASAN</sequence>
<feature type="chain" id="PRO_5001573188" evidence="1">
    <location>
        <begin position="27"/>
        <end position="246"/>
    </location>
</feature>
<reference evidence="3 4" key="1">
    <citation type="journal article" date="2014" name="Antonie Van Leeuwenhoek">
        <title>Hyphomonas beringensis sp. nov. and Hyphomonas chukchiensis sp. nov., isolated from surface seawater of the Bering Sea and Chukchi Sea.</title>
        <authorList>
            <person name="Li C."/>
            <person name="Lai Q."/>
            <person name="Li G."/>
            <person name="Dong C."/>
            <person name="Wang J."/>
            <person name="Liao Y."/>
            <person name="Shao Z."/>
        </authorList>
    </citation>
    <scope>NUCLEOTIDE SEQUENCE [LARGE SCALE GENOMIC DNA]</scope>
    <source>
        <strain evidence="3 4">SCH89</strain>
    </source>
</reference>
<evidence type="ECO:0000256" key="1">
    <source>
        <dbReference type="SAM" id="SignalP"/>
    </source>
</evidence>